<sequence>MMEGARGFLSVISMIFFSLLLSAPKHHRLLFYPCDFVVVAKSSPLEPNIFNVSLALLLGALIKMQLVVVNGDKVISSVSTSEYVDQDGENYYNDGSDVEDVEVYHGYDSYDEENYDVLGTNDR</sequence>
<organism evidence="2 3">
    <name type="scientific">Hibiscus sabdariffa</name>
    <name type="common">roselle</name>
    <dbReference type="NCBI Taxonomy" id="183260"/>
    <lineage>
        <taxon>Eukaryota</taxon>
        <taxon>Viridiplantae</taxon>
        <taxon>Streptophyta</taxon>
        <taxon>Embryophyta</taxon>
        <taxon>Tracheophyta</taxon>
        <taxon>Spermatophyta</taxon>
        <taxon>Magnoliopsida</taxon>
        <taxon>eudicotyledons</taxon>
        <taxon>Gunneridae</taxon>
        <taxon>Pentapetalae</taxon>
        <taxon>rosids</taxon>
        <taxon>malvids</taxon>
        <taxon>Malvales</taxon>
        <taxon>Malvaceae</taxon>
        <taxon>Malvoideae</taxon>
        <taxon>Hibiscus</taxon>
    </lineage>
</organism>
<feature type="transmembrane region" description="Helical" evidence="1">
    <location>
        <begin position="49"/>
        <end position="69"/>
    </location>
</feature>
<keyword evidence="1" id="KW-0472">Membrane</keyword>
<proteinExistence type="predicted"/>
<name>A0ABR2FUJ0_9ROSI</name>
<evidence type="ECO:0000313" key="2">
    <source>
        <dbReference type="EMBL" id="KAK8587920.1"/>
    </source>
</evidence>
<keyword evidence="3" id="KW-1185">Reference proteome</keyword>
<dbReference type="EMBL" id="JBBPBM010000004">
    <property type="protein sequence ID" value="KAK8587920.1"/>
    <property type="molecule type" value="Genomic_DNA"/>
</dbReference>
<keyword evidence="1" id="KW-1133">Transmembrane helix</keyword>
<dbReference type="Proteomes" id="UP001472677">
    <property type="component" value="Unassembled WGS sequence"/>
</dbReference>
<keyword evidence="1" id="KW-0812">Transmembrane</keyword>
<gene>
    <name evidence="2" type="ORF">V6N12_022384</name>
</gene>
<evidence type="ECO:0000313" key="3">
    <source>
        <dbReference type="Proteomes" id="UP001472677"/>
    </source>
</evidence>
<protein>
    <recommendedName>
        <fullName evidence="4">Transmembrane protein</fullName>
    </recommendedName>
</protein>
<reference evidence="2 3" key="1">
    <citation type="journal article" date="2024" name="G3 (Bethesda)">
        <title>Genome assembly of Hibiscus sabdariffa L. provides insights into metabolisms of medicinal natural products.</title>
        <authorList>
            <person name="Kim T."/>
        </authorList>
    </citation>
    <scope>NUCLEOTIDE SEQUENCE [LARGE SCALE GENOMIC DNA]</scope>
    <source>
        <strain evidence="2">TK-2024</strain>
        <tissue evidence="2">Old leaves</tissue>
    </source>
</reference>
<evidence type="ECO:0008006" key="4">
    <source>
        <dbReference type="Google" id="ProtNLM"/>
    </source>
</evidence>
<accession>A0ABR2FUJ0</accession>
<comment type="caution">
    <text evidence="2">The sequence shown here is derived from an EMBL/GenBank/DDBJ whole genome shotgun (WGS) entry which is preliminary data.</text>
</comment>
<evidence type="ECO:0000256" key="1">
    <source>
        <dbReference type="SAM" id="Phobius"/>
    </source>
</evidence>